<gene>
    <name evidence="2" type="ORF">N7456_012403</name>
</gene>
<evidence type="ECO:0000313" key="2">
    <source>
        <dbReference type="EMBL" id="KAJ5088787.1"/>
    </source>
</evidence>
<dbReference type="SUPFAM" id="SSF52949">
    <property type="entry name" value="Macro domain-like"/>
    <property type="match status" value="1"/>
</dbReference>
<name>A0A9W9K1M5_9EURO</name>
<dbReference type="PIRSF" id="PIRSF014899">
    <property type="entry name" value="UCP014899"/>
    <property type="match status" value="1"/>
</dbReference>
<dbReference type="AlphaFoldDB" id="A0A9W9K1M5"/>
<dbReference type="PANTHER" id="PTHR35596">
    <property type="entry name" value="DUF2263 DOMAIN-CONTAINING PROTEIN"/>
    <property type="match status" value="1"/>
</dbReference>
<accession>A0A9W9K1M5</accession>
<dbReference type="InterPro" id="IPR019261">
    <property type="entry name" value="PARG_cat_microbial"/>
</dbReference>
<dbReference type="Proteomes" id="UP001149165">
    <property type="component" value="Unassembled WGS sequence"/>
</dbReference>
<dbReference type="EMBL" id="JAPQKH010000007">
    <property type="protein sequence ID" value="KAJ5088787.1"/>
    <property type="molecule type" value="Genomic_DNA"/>
</dbReference>
<evidence type="ECO:0000313" key="3">
    <source>
        <dbReference type="Proteomes" id="UP001149165"/>
    </source>
</evidence>
<evidence type="ECO:0000259" key="1">
    <source>
        <dbReference type="Pfam" id="PF10021"/>
    </source>
</evidence>
<organism evidence="2 3">
    <name type="scientific">Penicillium angulare</name>
    <dbReference type="NCBI Taxonomy" id="116970"/>
    <lineage>
        <taxon>Eukaryota</taxon>
        <taxon>Fungi</taxon>
        <taxon>Dikarya</taxon>
        <taxon>Ascomycota</taxon>
        <taxon>Pezizomycotina</taxon>
        <taxon>Eurotiomycetes</taxon>
        <taxon>Eurotiomycetidae</taxon>
        <taxon>Eurotiales</taxon>
        <taxon>Aspergillaceae</taxon>
        <taxon>Penicillium</taxon>
    </lineage>
</organism>
<dbReference type="PANTHER" id="PTHR35596:SF1">
    <property type="entry name" value="MICROBIAL-TYPE PARG CATALYTIC DOMAIN-CONTAINING PROTEIN"/>
    <property type="match status" value="1"/>
</dbReference>
<feature type="domain" description="Microbial-type PARG catalytic" evidence="1">
    <location>
        <begin position="36"/>
        <end position="141"/>
    </location>
</feature>
<dbReference type="InterPro" id="IPR043472">
    <property type="entry name" value="Macro_dom-like"/>
</dbReference>
<proteinExistence type="predicted"/>
<reference evidence="2" key="1">
    <citation type="submission" date="2022-11" db="EMBL/GenBank/DDBJ databases">
        <authorList>
            <person name="Petersen C."/>
        </authorList>
    </citation>
    <scope>NUCLEOTIDE SEQUENCE</scope>
    <source>
        <strain evidence="2">IBT 30069</strain>
    </source>
</reference>
<dbReference type="Pfam" id="PF10021">
    <property type="entry name" value="PARG_cat_microb"/>
    <property type="match status" value="1"/>
</dbReference>
<sequence length="266" mass="29699">MTSPSEPPKRADRFSLADETKSLIPNIIDGTSATRDSKKYTDLLTEPLYPIAGGSKARVTVRNLDTFTAAKRIRFANPFAKIAVHNMASERHAGGGWLRGALAQEEALCLRSTLSVTLHRRHYPLGIFSAIWSPRVAVFRDEVDSWCRTYDATEIFTVGVVSLAALRRPQLTSDGEQFDHPGDIKIVKDKIRQVLRVLGRNRITHCVLGAMGCGAFCNPPKEVARIYQEVLNEPEWNGYFEEICFAVLDSKGEGNFRIFKDALQSD</sequence>
<protein>
    <recommendedName>
        <fullName evidence="1">Microbial-type PARG catalytic domain-containing protein</fullName>
    </recommendedName>
</protein>
<dbReference type="Gene3D" id="3.40.220.10">
    <property type="entry name" value="Leucine Aminopeptidase, subunit E, domain 1"/>
    <property type="match status" value="1"/>
</dbReference>
<reference evidence="2" key="2">
    <citation type="journal article" date="2023" name="IMA Fungus">
        <title>Comparative genomic study of the Penicillium genus elucidates a diverse pangenome and 15 lateral gene transfer events.</title>
        <authorList>
            <person name="Petersen C."/>
            <person name="Sorensen T."/>
            <person name="Nielsen M.R."/>
            <person name="Sondergaard T.E."/>
            <person name="Sorensen J.L."/>
            <person name="Fitzpatrick D.A."/>
            <person name="Frisvad J.C."/>
            <person name="Nielsen K.L."/>
        </authorList>
    </citation>
    <scope>NUCLEOTIDE SEQUENCE</scope>
    <source>
        <strain evidence="2">IBT 30069</strain>
    </source>
</reference>
<dbReference type="OrthoDB" id="9985428at2759"/>
<comment type="caution">
    <text evidence="2">The sequence shown here is derived from an EMBL/GenBank/DDBJ whole genome shotgun (WGS) entry which is preliminary data.</text>
</comment>
<keyword evidence="3" id="KW-1185">Reference proteome</keyword>
<dbReference type="InterPro" id="IPR012664">
    <property type="entry name" value="CHP02452"/>
</dbReference>
<dbReference type="NCBIfam" id="TIGR02452">
    <property type="entry name" value="TIGR02452 family protein"/>
    <property type="match status" value="1"/>
</dbReference>